<dbReference type="GO" id="GO:0016787">
    <property type="term" value="F:hydrolase activity"/>
    <property type="evidence" value="ECO:0007669"/>
    <property type="project" value="UniProtKB-KW"/>
</dbReference>
<organism evidence="2 3">
    <name type="scientific">Cyclobacterium jeungdonense</name>
    <dbReference type="NCBI Taxonomy" id="708087"/>
    <lineage>
        <taxon>Bacteria</taxon>
        <taxon>Pseudomonadati</taxon>
        <taxon>Bacteroidota</taxon>
        <taxon>Cytophagia</taxon>
        <taxon>Cytophagales</taxon>
        <taxon>Cyclobacteriaceae</taxon>
        <taxon>Cyclobacterium</taxon>
    </lineage>
</organism>
<dbReference type="Gene3D" id="3.60.21.10">
    <property type="match status" value="1"/>
</dbReference>
<dbReference type="Pfam" id="PF00149">
    <property type="entry name" value="Metallophos"/>
    <property type="match status" value="1"/>
</dbReference>
<name>A0ABT8C0S4_9BACT</name>
<keyword evidence="2" id="KW-0540">Nuclease</keyword>
<dbReference type="NCBIfam" id="TIGR04123">
    <property type="entry name" value="P_estr_lig_assc"/>
    <property type="match status" value="1"/>
</dbReference>
<dbReference type="GO" id="GO:0016874">
    <property type="term" value="F:ligase activity"/>
    <property type="evidence" value="ECO:0007669"/>
    <property type="project" value="UniProtKB-KW"/>
</dbReference>
<dbReference type="InterPro" id="IPR004843">
    <property type="entry name" value="Calcineurin-like_PHP"/>
</dbReference>
<dbReference type="Proteomes" id="UP001236663">
    <property type="component" value="Unassembled WGS sequence"/>
</dbReference>
<evidence type="ECO:0000313" key="2">
    <source>
        <dbReference type="EMBL" id="MDN3686389.1"/>
    </source>
</evidence>
<proteinExistence type="predicted"/>
<evidence type="ECO:0000313" key="3">
    <source>
        <dbReference type="Proteomes" id="UP001236663"/>
    </source>
</evidence>
<keyword evidence="3" id="KW-1185">Reference proteome</keyword>
<feature type="domain" description="Calcineurin-like phosphoesterase" evidence="1">
    <location>
        <begin position="34"/>
        <end position="125"/>
    </location>
</feature>
<keyword evidence="2" id="KW-0255">Endonuclease</keyword>
<keyword evidence="2" id="KW-0436">Ligase</keyword>
<dbReference type="InterPro" id="IPR026336">
    <property type="entry name" value="PdeM-like"/>
</dbReference>
<dbReference type="InterPro" id="IPR024173">
    <property type="entry name" value="Pesterase_MJ0037-like"/>
</dbReference>
<dbReference type="PIRSF" id="PIRSF000887">
    <property type="entry name" value="Pesterase_MJ0037"/>
    <property type="match status" value="1"/>
</dbReference>
<dbReference type="InterPro" id="IPR029052">
    <property type="entry name" value="Metallo-depent_PP-like"/>
</dbReference>
<protein>
    <submittedName>
        <fullName evidence="2">Ligase-associated DNA damage response endonuclease PdeM</fullName>
        <ecNumber evidence="2">3.1.-.-</ecNumber>
    </submittedName>
</protein>
<sequence>MTIETNEHCIWQWRGKQLHLLKEKALWLEEEKCLLVADTHFGKARHFRKSGIPVPESVHGEDFAIMQRLILTYKPRQFIFLGDLFHSEYNESWIQILDFIQFNDAVSFHLIKGNHDVLPEKMYQSSHFTIHPKCLLLGKLLLSHEPQDQIPEGYLNVCGHLHPGVTIKGKSKQRIRLPCFFYEENCLVMPAFGKFTGLMTIPQDKASFIIVTTGEAVIPIKLNNKVG</sequence>
<keyword evidence="2" id="KW-0378">Hydrolase</keyword>
<dbReference type="RefSeq" id="WP_163386896.1">
    <property type="nucleotide sequence ID" value="NZ_JAUFQS010000002.1"/>
</dbReference>
<dbReference type="EC" id="3.1.-.-" evidence="2"/>
<dbReference type="PANTHER" id="PTHR39323:SF1">
    <property type="entry name" value="BLR1149 PROTEIN"/>
    <property type="match status" value="1"/>
</dbReference>
<gene>
    <name evidence="2" type="primary">pdeM</name>
    <name evidence="2" type="ORF">QWZ15_00995</name>
</gene>
<dbReference type="GO" id="GO:0004519">
    <property type="term" value="F:endonuclease activity"/>
    <property type="evidence" value="ECO:0007669"/>
    <property type="project" value="UniProtKB-KW"/>
</dbReference>
<evidence type="ECO:0000259" key="1">
    <source>
        <dbReference type="Pfam" id="PF00149"/>
    </source>
</evidence>
<dbReference type="PANTHER" id="PTHR39323">
    <property type="entry name" value="BLR1149 PROTEIN"/>
    <property type="match status" value="1"/>
</dbReference>
<reference evidence="3" key="1">
    <citation type="journal article" date="2019" name="Int. J. Syst. Evol. Microbiol.">
        <title>The Global Catalogue of Microorganisms (GCM) 10K type strain sequencing project: providing services to taxonomists for standard genome sequencing and annotation.</title>
        <authorList>
            <consortium name="The Broad Institute Genomics Platform"/>
            <consortium name="The Broad Institute Genome Sequencing Center for Infectious Disease"/>
            <person name="Wu L."/>
            <person name="Ma J."/>
        </authorList>
    </citation>
    <scope>NUCLEOTIDE SEQUENCE [LARGE SCALE GENOMIC DNA]</scope>
    <source>
        <strain evidence="3">CECT 7706</strain>
    </source>
</reference>
<comment type="caution">
    <text evidence="2">The sequence shown here is derived from an EMBL/GenBank/DDBJ whole genome shotgun (WGS) entry which is preliminary data.</text>
</comment>
<dbReference type="EMBL" id="JAUFQS010000002">
    <property type="protein sequence ID" value="MDN3686389.1"/>
    <property type="molecule type" value="Genomic_DNA"/>
</dbReference>
<dbReference type="SUPFAM" id="SSF56300">
    <property type="entry name" value="Metallo-dependent phosphatases"/>
    <property type="match status" value="1"/>
</dbReference>
<accession>A0ABT8C0S4</accession>